<dbReference type="Gene3D" id="2.60.200.20">
    <property type="match status" value="1"/>
</dbReference>
<reference evidence="2" key="1">
    <citation type="submission" date="2020-05" db="EMBL/GenBank/DDBJ databases">
        <authorList>
            <person name="Chiriac C."/>
            <person name="Salcher M."/>
            <person name="Ghai R."/>
            <person name="Kavagutti S V."/>
        </authorList>
    </citation>
    <scope>NUCLEOTIDE SEQUENCE</scope>
</reference>
<name>A0A6J6GWT2_9ZZZZ</name>
<dbReference type="Pfam" id="PF00498">
    <property type="entry name" value="FHA"/>
    <property type="match status" value="1"/>
</dbReference>
<dbReference type="InterPro" id="IPR026870">
    <property type="entry name" value="Zinc_ribbon_dom"/>
</dbReference>
<dbReference type="InterPro" id="IPR050923">
    <property type="entry name" value="Cell_Proc_Reg/RNA_Proc"/>
</dbReference>
<dbReference type="InterPro" id="IPR008984">
    <property type="entry name" value="SMAD_FHA_dom_sf"/>
</dbReference>
<gene>
    <name evidence="2" type="ORF">UFOPK1874_00093</name>
</gene>
<dbReference type="PANTHER" id="PTHR23308">
    <property type="entry name" value="NUCLEAR INHIBITOR OF PROTEIN PHOSPHATASE-1"/>
    <property type="match status" value="1"/>
</dbReference>
<dbReference type="SUPFAM" id="SSF49879">
    <property type="entry name" value="SMAD/FHA domain"/>
    <property type="match status" value="1"/>
</dbReference>
<dbReference type="InterPro" id="IPR000253">
    <property type="entry name" value="FHA_dom"/>
</dbReference>
<dbReference type="AlphaFoldDB" id="A0A6J6GWT2"/>
<protein>
    <submittedName>
        <fullName evidence="2">Unannotated protein</fullName>
    </submittedName>
</protein>
<dbReference type="Pfam" id="PF13240">
    <property type="entry name" value="Zn_Ribbon_1"/>
    <property type="match status" value="1"/>
</dbReference>
<evidence type="ECO:0000259" key="1">
    <source>
        <dbReference type="PROSITE" id="PS50006"/>
    </source>
</evidence>
<dbReference type="SMART" id="SM00240">
    <property type="entry name" value="FHA"/>
    <property type="match status" value="1"/>
</dbReference>
<organism evidence="2">
    <name type="scientific">freshwater metagenome</name>
    <dbReference type="NCBI Taxonomy" id="449393"/>
    <lineage>
        <taxon>unclassified sequences</taxon>
        <taxon>metagenomes</taxon>
        <taxon>ecological metagenomes</taxon>
    </lineage>
</organism>
<accession>A0A6J6GWT2</accession>
<dbReference type="PROSITE" id="PS50006">
    <property type="entry name" value="FHA_DOMAIN"/>
    <property type="match status" value="1"/>
</dbReference>
<feature type="domain" description="FHA" evidence="1">
    <location>
        <begin position="86"/>
        <end position="135"/>
    </location>
</feature>
<sequence>MSYVFCNKCGHRNPPTSAFCSACGAVLDLVDDRTITLAKVDPLMDAPGPQDDTTVNLDEIEAGTALLVIRGGEEEGEYFVLSASVTSIGRHADSDITLDDITVSRRHSEIHQSSGQYIVRDAGSLNGTYVNQRRIDVVELRQGDELQVGKYRLVFLESAEDLS</sequence>
<proteinExistence type="predicted"/>
<evidence type="ECO:0000313" key="2">
    <source>
        <dbReference type="EMBL" id="CAB4605821.1"/>
    </source>
</evidence>
<dbReference type="EMBL" id="CAEZUX010000003">
    <property type="protein sequence ID" value="CAB4605821.1"/>
    <property type="molecule type" value="Genomic_DNA"/>
</dbReference>